<dbReference type="Gene3D" id="1.20.1250.40">
    <property type="match status" value="1"/>
</dbReference>
<comment type="similarity">
    <text evidence="2">Belongs to the eukaryotic RPC9 RNA polymerase subunit family.</text>
</comment>
<evidence type="ECO:0000256" key="5">
    <source>
        <dbReference type="ARBA" id="ARBA00023163"/>
    </source>
</evidence>
<keyword evidence="5" id="KW-0804">Transcription</keyword>
<name>A0A507ANI1_9PEZI</name>
<dbReference type="FunCoup" id="A0A507ANI1">
    <property type="interactions" value="176"/>
</dbReference>
<dbReference type="InterPro" id="IPR006590">
    <property type="entry name" value="RNA_pol_Rpb4/RPC9_core"/>
</dbReference>
<dbReference type="GO" id="GO:0005666">
    <property type="term" value="C:RNA polymerase III complex"/>
    <property type="evidence" value="ECO:0007669"/>
    <property type="project" value="InterPro"/>
</dbReference>
<dbReference type="EMBL" id="SKBQ01000084">
    <property type="protein sequence ID" value="TPX07894.1"/>
    <property type="molecule type" value="Genomic_DNA"/>
</dbReference>
<proteinExistence type="inferred from homology"/>
<dbReference type="InterPro" id="IPR010997">
    <property type="entry name" value="HRDC-like_sf"/>
</dbReference>
<comment type="subcellular location">
    <subcellularLocation>
        <location evidence="1">Nucleus</location>
    </subcellularLocation>
</comment>
<evidence type="ECO:0000256" key="1">
    <source>
        <dbReference type="ARBA" id="ARBA00004123"/>
    </source>
</evidence>
<dbReference type="SUPFAM" id="SSF47819">
    <property type="entry name" value="HRDC-like"/>
    <property type="match status" value="1"/>
</dbReference>
<evidence type="ECO:0000256" key="3">
    <source>
        <dbReference type="ARBA" id="ARBA00016672"/>
    </source>
</evidence>
<comment type="caution">
    <text evidence="8">The sequence shown here is derived from an EMBL/GenBank/DDBJ whole genome shotgun (WGS) entry which is preliminary data.</text>
</comment>
<dbReference type="OrthoDB" id="1746530at2759"/>
<organism evidence="8 9">
    <name type="scientific">Thyridium curvatum</name>
    <dbReference type="NCBI Taxonomy" id="1093900"/>
    <lineage>
        <taxon>Eukaryota</taxon>
        <taxon>Fungi</taxon>
        <taxon>Dikarya</taxon>
        <taxon>Ascomycota</taxon>
        <taxon>Pezizomycotina</taxon>
        <taxon>Sordariomycetes</taxon>
        <taxon>Sordariomycetidae</taxon>
        <taxon>Thyridiales</taxon>
        <taxon>Thyridiaceae</taxon>
        <taxon>Thyridium</taxon>
    </lineage>
</organism>
<dbReference type="InParanoid" id="A0A507ANI1"/>
<dbReference type="GO" id="GO:0000166">
    <property type="term" value="F:nucleotide binding"/>
    <property type="evidence" value="ECO:0007669"/>
    <property type="project" value="InterPro"/>
</dbReference>
<keyword evidence="4" id="KW-0240">DNA-directed RNA polymerase</keyword>
<evidence type="ECO:0000256" key="4">
    <source>
        <dbReference type="ARBA" id="ARBA00022478"/>
    </source>
</evidence>
<dbReference type="PANTHER" id="PTHR15561:SF0">
    <property type="entry name" value="DNA-DIRECTED RNA POLYMERASE III SUBUNIT RPC9"/>
    <property type="match status" value="1"/>
</dbReference>
<evidence type="ECO:0000256" key="2">
    <source>
        <dbReference type="ARBA" id="ARBA00006898"/>
    </source>
</evidence>
<dbReference type="Pfam" id="PF03874">
    <property type="entry name" value="RNA_pol_Rpb4"/>
    <property type="match status" value="1"/>
</dbReference>
<evidence type="ECO:0000313" key="9">
    <source>
        <dbReference type="Proteomes" id="UP000319257"/>
    </source>
</evidence>
<dbReference type="Proteomes" id="UP000319257">
    <property type="component" value="Unassembled WGS sequence"/>
</dbReference>
<feature type="domain" description="RNA polymerase Rpb4/RPC9 core" evidence="7">
    <location>
        <begin position="1"/>
        <end position="130"/>
    </location>
</feature>
<sequence length="149" mass="16842">MKILEAQNAVLTNYEVYQFLLERKNRKDGNRSRRGPPNYETLVKEVLEHLETNPNPLSQRPLTYTPEAIPLLIEKLHPYDLTKGEMIMIINLRPGSIPALNCIVEDMVERLYDHQQEEVLGIISETLGAFPAPEETAEGDEGAADEEAA</sequence>
<reference evidence="8 9" key="1">
    <citation type="submission" date="2019-06" db="EMBL/GenBank/DDBJ databases">
        <title>Draft genome sequence of the filamentous fungus Phialemoniopsis curvata isolated from diesel fuel.</title>
        <authorList>
            <person name="Varaljay V.A."/>
            <person name="Lyon W.J."/>
            <person name="Crouch A.L."/>
            <person name="Drake C.E."/>
            <person name="Hollomon J.M."/>
            <person name="Nadeau L.J."/>
            <person name="Nunn H.S."/>
            <person name="Stevenson B.S."/>
            <person name="Bojanowski C.L."/>
            <person name="Crookes-Goodson W.J."/>
        </authorList>
    </citation>
    <scope>NUCLEOTIDE SEQUENCE [LARGE SCALE GENOMIC DNA]</scope>
    <source>
        <strain evidence="8 9">D216</strain>
    </source>
</reference>
<evidence type="ECO:0000256" key="6">
    <source>
        <dbReference type="ARBA" id="ARBA00023242"/>
    </source>
</evidence>
<dbReference type="STRING" id="1093900.A0A507ANI1"/>
<keyword evidence="9" id="KW-1185">Reference proteome</keyword>
<dbReference type="PANTHER" id="PTHR15561">
    <property type="entry name" value="CALCITONIN GENE-RELATED PEPTIDE-RECEPTOR COMPONENT PROTEIN"/>
    <property type="match status" value="1"/>
</dbReference>
<protein>
    <recommendedName>
        <fullName evidence="3">DNA-directed RNA polymerase III subunit RPC9</fullName>
    </recommendedName>
</protein>
<dbReference type="GeneID" id="41977916"/>
<dbReference type="InterPro" id="IPR005574">
    <property type="entry name" value="Rpb4/RPC9"/>
</dbReference>
<dbReference type="InterPro" id="IPR038846">
    <property type="entry name" value="RPC9"/>
</dbReference>
<dbReference type="SMART" id="SM00657">
    <property type="entry name" value="RPOL4c"/>
    <property type="match status" value="1"/>
</dbReference>
<dbReference type="RefSeq" id="XP_030989605.1">
    <property type="nucleotide sequence ID" value="XM_031133090.1"/>
</dbReference>
<keyword evidence="6" id="KW-0539">Nucleus</keyword>
<dbReference type="InterPro" id="IPR038324">
    <property type="entry name" value="Rpb4/RPC9_sf"/>
</dbReference>
<dbReference type="AlphaFoldDB" id="A0A507ANI1"/>
<gene>
    <name evidence="8" type="ORF">E0L32_010469</name>
</gene>
<dbReference type="GO" id="GO:0006384">
    <property type="term" value="P:transcription initiation at RNA polymerase III promoter"/>
    <property type="evidence" value="ECO:0007669"/>
    <property type="project" value="InterPro"/>
</dbReference>
<evidence type="ECO:0000313" key="8">
    <source>
        <dbReference type="EMBL" id="TPX07894.1"/>
    </source>
</evidence>
<accession>A0A507ANI1</accession>
<evidence type="ECO:0000259" key="7">
    <source>
        <dbReference type="SMART" id="SM00657"/>
    </source>
</evidence>